<protein>
    <submittedName>
        <fullName evidence="1 2">Uncharacterized protein</fullName>
    </submittedName>
</protein>
<dbReference type="EMBL" id="DS656359">
    <property type="protein sequence ID" value="EEC02792.1"/>
    <property type="molecule type" value="Genomic_DNA"/>
</dbReference>
<dbReference type="VEuPathDB" id="VectorBase:ISCI017471"/>
<evidence type="ECO:0000313" key="2">
    <source>
        <dbReference type="EnsemblMetazoa" id="ISCW017471-PA"/>
    </source>
</evidence>
<gene>
    <name evidence="1" type="ORF">IscW_ISCW017471</name>
</gene>
<sequence>MGSSACCEMCLGAHGRRLPRQPHLPGPRLPCWLLYQSLSWTLRTATCLLLSAKLWSMFLWNNATRRGPIQDHRRKAEHKFTSSLLPQAVPNKILL</sequence>
<dbReference type="HOGENOM" id="CLU_2378693_0_0_1"/>
<dbReference type="InParanoid" id="B7P870"/>
<evidence type="ECO:0000313" key="1">
    <source>
        <dbReference type="EMBL" id="EEC02792.1"/>
    </source>
</evidence>
<dbReference type="PaxDb" id="6945-B7P870"/>
<dbReference type="Proteomes" id="UP000001555">
    <property type="component" value="Unassembled WGS sequence"/>
</dbReference>
<feature type="non-terminal residue" evidence="1">
    <location>
        <position position="95"/>
    </location>
</feature>
<name>B7P870_IXOSC</name>
<dbReference type="AlphaFoldDB" id="B7P870"/>
<reference evidence="1 3" key="1">
    <citation type="submission" date="2008-03" db="EMBL/GenBank/DDBJ databases">
        <title>Annotation of Ixodes scapularis.</title>
        <authorList>
            <consortium name="Ixodes scapularis Genome Project Consortium"/>
            <person name="Caler E."/>
            <person name="Hannick L.I."/>
            <person name="Bidwell S."/>
            <person name="Joardar V."/>
            <person name="Thiagarajan M."/>
            <person name="Amedeo P."/>
            <person name="Galinsky K.J."/>
            <person name="Schobel S."/>
            <person name="Inman J."/>
            <person name="Hostetler J."/>
            <person name="Miller J."/>
            <person name="Hammond M."/>
            <person name="Megy K."/>
            <person name="Lawson D."/>
            <person name="Kodira C."/>
            <person name="Sutton G."/>
            <person name="Meyer J."/>
            <person name="Hill C.A."/>
            <person name="Birren B."/>
            <person name="Nene V."/>
            <person name="Collins F."/>
            <person name="Alarcon-Chaidez F."/>
            <person name="Wikel S."/>
            <person name="Strausberg R."/>
        </authorList>
    </citation>
    <scope>NUCLEOTIDE SEQUENCE [LARGE SCALE GENOMIC DNA]</scope>
    <source>
        <strain evidence="3">Wikel</strain>
        <strain evidence="1">Wikel colony</strain>
    </source>
</reference>
<organism>
    <name type="scientific">Ixodes scapularis</name>
    <name type="common">Black-legged tick</name>
    <name type="synonym">Deer tick</name>
    <dbReference type="NCBI Taxonomy" id="6945"/>
    <lineage>
        <taxon>Eukaryota</taxon>
        <taxon>Metazoa</taxon>
        <taxon>Ecdysozoa</taxon>
        <taxon>Arthropoda</taxon>
        <taxon>Chelicerata</taxon>
        <taxon>Arachnida</taxon>
        <taxon>Acari</taxon>
        <taxon>Parasitiformes</taxon>
        <taxon>Ixodida</taxon>
        <taxon>Ixodoidea</taxon>
        <taxon>Ixodidae</taxon>
        <taxon>Ixodinae</taxon>
        <taxon>Ixodes</taxon>
    </lineage>
</organism>
<accession>B7P870</accession>
<keyword evidence="3" id="KW-1185">Reference proteome</keyword>
<evidence type="ECO:0000313" key="3">
    <source>
        <dbReference type="Proteomes" id="UP000001555"/>
    </source>
</evidence>
<dbReference type="VEuPathDB" id="VectorBase:ISCW017471"/>
<proteinExistence type="predicted"/>
<dbReference type="EMBL" id="ABJB010799505">
    <property type="status" value="NOT_ANNOTATED_CDS"/>
    <property type="molecule type" value="Genomic_DNA"/>
</dbReference>
<dbReference type="EnsemblMetazoa" id="ISCW017471-RA">
    <property type="protein sequence ID" value="ISCW017471-PA"/>
    <property type="gene ID" value="ISCW017471"/>
</dbReference>
<reference evidence="2" key="2">
    <citation type="submission" date="2020-05" db="UniProtKB">
        <authorList>
            <consortium name="EnsemblMetazoa"/>
        </authorList>
    </citation>
    <scope>IDENTIFICATION</scope>
    <source>
        <strain evidence="2">wikel</strain>
    </source>
</reference>